<dbReference type="GeneID" id="25380832"/>
<name>U6K3L9_9EIME</name>
<organism evidence="2 3">
    <name type="scientific">Eimeria mitis</name>
    <dbReference type="NCBI Taxonomy" id="44415"/>
    <lineage>
        <taxon>Eukaryota</taxon>
        <taxon>Sar</taxon>
        <taxon>Alveolata</taxon>
        <taxon>Apicomplexa</taxon>
        <taxon>Conoidasida</taxon>
        <taxon>Coccidia</taxon>
        <taxon>Eucoccidiorida</taxon>
        <taxon>Eimeriorina</taxon>
        <taxon>Eimeriidae</taxon>
        <taxon>Eimeria</taxon>
    </lineage>
</organism>
<protein>
    <submittedName>
        <fullName evidence="2">Uncharacterized protein</fullName>
    </submittedName>
</protein>
<feature type="region of interest" description="Disordered" evidence="1">
    <location>
        <begin position="68"/>
        <end position="91"/>
    </location>
</feature>
<reference evidence="2" key="2">
    <citation type="submission" date="2013-10" db="EMBL/GenBank/DDBJ databases">
        <authorList>
            <person name="Aslett M."/>
        </authorList>
    </citation>
    <scope>NUCLEOTIDE SEQUENCE [LARGE SCALE GENOMIC DNA]</scope>
    <source>
        <strain evidence="2">Houghton</strain>
    </source>
</reference>
<dbReference type="Proteomes" id="UP000030744">
    <property type="component" value="Unassembled WGS sequence"/>
</dbReference>
<dbReference type="RefSeq" id="XP_013353477.1">
    <property type="nucleotide sequence ID" value="XM_013498023.1"/>
</dbReference>
<feature type="compositionally biased region" description="Polar residues" evidence="1">
    <location>
        <begin position="274"/>
        <end position="285"/>
    </location>
</feature>
<dbReference type="OrthoDB" id="330082at2759"/>
<evidence type="ECO:0000313" key="2">
    <source>
        <dbReference type="EMBL" id="CDJ30912.1"/>
    </source>
</evidence>
<evidence type="ECO:0000256" key="1">
    <source>
        <dbReference type="SAM" id="MobiDB-lite"/>
    </source>
</evidence>
<reference evidence="2" key="1">
    <citation type="submission" date="2013-10" db="EMBL/GenBank/DDBJ databases">
        <title>Genomic analysis of the causative agents of coccidiosis in chickens.</title>
        <authorList>
            <person name="Reid A.J."/>
            <person name="Blake D."/>
            <person name="Billington K."/>
            <person name="Browne H."/>
            <person name="Dunn M."/>
            <person name="Hung S."/>
            <person name="Kawahara F."/>
            <person name="Miranda-Saavedra D."/>
            <person name="Mourier T."/>
            <person name="Nagra H."/>
            <person name="Otto T.D."/>
            <person name="Rawlings N."/>
            <person name="Sanchez A."/>
            <person name="Sanders M."/>
            <person name="Subramaniam C."/>
            <person name="Tay Y."/>
            <person name="Dear P."/>
            <person name="Doerig C."/>
            <person name="Gruber A."/>
            <person name="Parkinson J."/>
            <person name="Shirley M."/>
            <person name="Wan K.L."/>
            <person name="Berriman M."/>
            <person name="Tomley F."/>
            <person name="Pain A."/>
        </authorList>
    </citation>
    <scope>NUCLEOTIDE SEQUENCE [LARGE SCALE GENOMIC DNA]</scope>
    <source>
        <strain evidence="2">Houghton</strain>
    </source>
</reference>
<dbReference type="VEuPathDB" id="ToxoDB:EMH_0062340"/>
<evidence type="ECO:0000313" key="3">
    <source>
        <dbReference type="Proteomes" id="UP000030744"/>
    </source>
</evidence>
<sequence>MKPPKMRLYSRAELLELLEKDVSNISDEKHKQVEQQQHLDARSSEPNEQVDPPVDLQDYAAVCSEAHNENRSADVPTTSAGSRKPPGSDSTAVSAFSYVASEPRRELQWCPAALAATREGCRSAMERYFPQLVICCWMPFNVDWTEKARSSCCACCRCMHRESSPSAGLRQSHHSHCQVHEYILIGHAEGGLVGRPFETWGMRCSEAGLLPLGVDYEVPQAVSRALQLSAPCVSSDEESNDHDFDKEPLKSPTIEKQAGRKRRRGSAEDHRGTNGRQWQSANNFHSIPPDVPAAGEVDDHTTLGNDVESTDSVASTQHELDGEFGGVGMRQQLLPLRDRPYYREGFTRLPPLPKDAEAAMSEETTESGVLLRELQQALPLSRFDSPHSLRANLCGTEEASTLSMPFLPRFLYQKLQNMHVRLPC</sequence>
<dbReference type="EMBL" id="HG682886">
    <property type="protein sequence ID" value="CDJ30912.1"/>
    <property type="molecule type" value="Genomic_DNA"/>
</dbReference>
<proteinExistence type="predicted"/>
<feature type="region of interest" description="Disordered" evidence="1">
    <location>
        <begin position="26"/>
        <end position="55"/>
    </location>
</feature>
<accession>U6K3L9</accession>
<gene>
    <name evidence="2" type="ORF">EMH_0062340</name>
</gene>
<dbReference type="AlphaFoldDB" id="U6K3L9"/>
<feature type="compositionally biased region" description="Basic and acidic residues" evidence="1">
    <location>
        <begin position="26"/>
        <end position="45"/>
    </location>
</feature>
<feature type="region of interest" description="Disordered" evidence="1">
    <location>
        <begin position="234"/>
        <end position="314"/>
    </location>
</feature>
<keyword evidence="3" id="KW-1185">Reference proteome</keyword>